<evidence type="ECO:0000313" key="2">
    <source>
        <dbReference type="Ensembl" id="ENSMPUP00000002865.1"/>
    </source>
</evidence>
<feature type="region of interest" description="Disordered" evidence="1">
    <location>
        <begin position="1"/>
        <end position="25"/>
    </location>
</feature>
<name>M3XUW5_MUSPF</name>
<accession>M3XUW5</accession>
<feature type="compositionally biased region" description="Low complexity" evidence="1">
    <location>
        <begin position="89"/>
        <end position="101"/>
    </location>
</feature>
<reference evidence="2" key="1">
    <citation type="submission" date="2024-06" db="UniProtKB">
        <authorList>
            <consortium name="Ensembl"/>
        </authorList>
    </citation>
    <scope>IDENTIFICATION</scope>
</reference>
<proteinExistence type="predicted"/>
<feature type="region of interest" description="Disordered" evidence="1">
    <location>
        <begin position="40"/>
        <end position="101"/>
    </location>
</feature>
<sequence length="101" mass="10748">SGPDDSPQGRFQIRRQCPTERAVSTQSFLLSPCTRLRTAFRSPLSRSRAAAASPRAAAPSAAERAPSLPAGGLLTARRAHAERARRGPRAGAGRGLRTQQM</sequence>
<dbReference type="EMBL" id="AEYP01039528">
    <property type="status" value="NOT_ANNOTATED_CDS"/>
    <property type="molecule type" value="Genomic_DNA"/>
</dbReference>
<dbReference type="InParanoid" id="M3XUW5"/>
<dbReference type="HOGENOM" id="CLU_2298094_0_0_1"/>
<dbReference type="Ensembl" id="ENSMPUT00000002924.1">
    <property type="protein sequence ID" value="ENSMPUP00000002865.1"/>
    <property type="gene ID" value="ENSMPUG00000002894.1"/>
</dbReference>
<organism evidence="2">
    <name type="scientific">Mustela putorius furo</name>
    <name type="common">European domestic ferret</name>
    <name type="synonym">Mustela furo</name>
    <dbReference type="NCBI Taxonomy" id="9669"/>
    <lineage>
        <taxon>Eukaryota</taxon>
        <taxon>Metazoa</taxon>
        <taxon>Chordata</taxon>
        <taxon>Craniata</taxon>
        <taxon>Vertebrata</taxon>
        <taxon>Euteleostomi</taxon>
        <taxon>Mammalia</taxon>
        <taxon>Eutheria</taxon>
        <taxon>Laurasiatheria</taxon>
        <taxon>Carnivora</taxon>
        <taxon>Caniformia</taxon>
        <taxon>Musteloidea</taxon>
        <taxon>Mustelidae</taxon>
        <taxon>Mustelinae</taxon>
        <taxon>Mustela</taxon>
    </lineage>
</organism>
<protein>
    <submittedName>
        <fullName evidence="2">Uncharacterized protein</fullName>
    </submittedName>
</protein>
<dbReference type="AlphaFoldDB" id="M3XUW5"/>
<feature type="compositionally biased region" description="Low complexity" evidence="1">
    <location>
        <begin position="41"/>
        <end position="70"/>
    </location>
</feature>
<evidence type="ECO:0000256" key="1">
    <source>
        <dbReference type="SAM" id="MobiDB-lite"/>
    </source>
</evidence>